<dbReference type="Proteomes" id="UP000663305">
    <property type="component" value="Chromosome"/>
</dbReference>
<dbReference type="KEGG" id="hds:HSR122_0705"/>
<sequence>MDSNRSRRLAIVAAVALAILASALVPTGDAVARTGPFGLGLDLWLHALAYIVLETAVLAAIDSDAESPLSGGAASVLVVTAYGLFVEGLQLLVPYRHASAADAVANALGATVALACWLAYVRMR</sequence>
<dbReference type="NCBIfam" id="NF037970">
    <property type="entry name" value="vanZ_1"/>
    <property type="match status" value="1"/>
</dbReference>
<keyword evidence="1" id="KW-0812">Transmembrane</keyword>
<dbReference type="RefSeq" id="WP_229111272.1">
    <property type="nucleotide sequence ID" value="NZ_CP064788.1"/>
</dbReference>
<accession>A0A897NJE7</accession>
<feature type="transmembrane region" description="Helical" evidence="1">
    <location>
        <begin position="73"/>
        <end position="93"/>
    </location>
</feature>
<evidence type="ECO:0000256" key="1">
    <source>
        <dbReference type="SAM" id="Phobius"/>
    </source>
</evidence>
<evidence type="ECO:0000313" key="4">
    <source>
        <dbReference type="Proteomes" id="UP000662973"/>
    </source>
</evidence>
<proteinExistence type="predicted"/>
<reference evidence="2 4" key="1">
    <citation type="submission" date="2020-11" db="EMBL/GenBank/DDBJ databases">
        <title>Carbohydrate-dependent, anaerobic sulfur respiration: A novel catabolism in halophilic archaea.</title>
        <authorList>
            <person name="Sorokin D.Y."/>
            <person name="Messina E."/>
            <person name="Smedile F."/>
            <person name="La Cono V."/>
            <person name="Hallsworth J.E."/>
            <person name="Yakimov M.M."/>
        </authorList>
    </citation>
    <scope>NUCLEOTIDE SEQUENCE [LARGE SCALE GENOMIC DNA]</scope>
    <source>
        <strain evidence="3">HSR-Bgl</strain>
        <strain evidence="2 4">HSR12-2</strain>
    </source>
</reference>
<gene>
    <name evidence="3" type="ORF">HSBGL_2353</name>
    <name evidence="2" type="ORF">HSR122_0705</name>
</gene>
<dbReference type="Proteomes" id="UP000662973">
    <property type="component" value="Chromosome"/>
</dbReference>
<feature type="transmembrane region" description="Helical" evidence="1">
    <location>
        <begin position="99"/>
        <end position="121"/>
    </location>
</feature>
<organism evidence="2 4">
    <name type="scientific">Halapricum desulfuricans</name>
    <dbReference type="NCBI Taxonomy" id="2841257"/>
    <lineage>
        <taxon>Archaea</taxon>
        <taxon>Methanobacteriati</taxon>
        <taxon>Methanobacteriota</taxon>
        <taxon>Stenosarchaea group</taxon>
        <taxon>Halobacteria</taxon>
        <taxon>Halobacteriales</taxon>
        <taxon>Haloarculaceae</taxon>
        <taxon>Halapricum</taxon>
    </lineage>
</organism>
<evidence type="ECO:0000313" key="2">
    <source>
        <dbReference type="EMBL" id="QSG08111.1"/>
    </source>
</evidence>
<evidence type="ECO:0000313" key="3">
    <source>
        <dbReference type="EMBL" id="QSG12758.1"/>
    </source>
</evidence>
<accession>A0A897N6N4</accession>
<dbReference type="AlphaFoldDB" id="A0A897N6N4"/>
<dbReference type="EMBL" id="CP064789">
    <property type="protein sequence ID" value="QSG12758.1"/>
    <property type="molecule type" value="Genomic_DNA"/>
</dbReference>
<dbReference type="GeneID" id="68861875"/>
<dbReference type="EMBL" id="CP064788">
    <property type="protein sequence ID" value="QSG08111.1"/>
    <property type="molecule type" value="Genomic_DNA"/>
</dbReference>
<keyword evidence="1" id="KW-0472">Membrane</keyword>
<keyword evidence="1" id="KW-1133">Transmembrane helix</keyword>
<keyword evidence="4" id="KW-1185">Reference proteome</keyword>
<feature type="transmembrane region" description="Helical" evidence="1">
    <location>
        <begin position="43"/>
        <end position="61"/>
    </location>
</feature>
<protein>
    <submittedName>
        <fullName evidence="2">VanZ like family protein</fullName>
    </submittedName>
</protein>
<name>A0A897N6N4_9EURY</name>